<evidence type="ECO:0000256" key="3">
    <source>
        <dbReference type="SAM" id="MobiDB-lite"/>
    </source>
</evidence>
<evidence type="ECO:0000256" key="1">
    <source>
        <dbReference type="ARBA" id="ARBA00022612"/>
    </source>
</evidence>
<keyword evidence="2" id="KW-0175">Coiled coil</keyword>
<sequence>MAESKFSLRLAAVDAYSSTFGDFKKKGNELEEDIKSQRAELEKLNRVARSADGYVALTDKVTKTGAALQLARVEQVRLNREQKAGAERVEKLKLEVDQASASLRLLEASGTATAGQMRTGRAEVSRLQRELNSATAEVRKLDTSSDKATASVRTLEAASRGERNELQRLRAVLTAAGVDTGKMASEQKRLEASTKSANAALAAQKARLEAVSRAQAKMDANQAKRADLRGQAMETAAIGYLATRPINQAMDMQSAMADVGKVINFEPGQKEAMASQNLKMASDRLIASSGMTGVDLAKIEYAAGQSGIGNDKKDASGNVDQVEKQKSIVEFTRDAAIMGSAFDMSAQDSGETMAGWKASMMLDRSATLDLADSVNYLGNNFNAKSADIAGVVKRYGAVGKASGLTPEQNAALSAAFLNPGTEKEIAGTGFKNFLSALTKGEAATKGQKEAWKDIGFDPEDLAVDMQKNAPETIMRVLQELKEQPEEKQAALATQLFGSESIGAIQPLLLNLGEVDRAFKMVGDKSKYATSVLGENGSMMQEAAGVANTSRTGWNAFTAQMTRLSTVIGNAMLPAVDFILPKLGWLADGLSNLAEKFPNITSALAIAAGGFVAFKAATIGIKYAGLMLGQGGNAGALARARLDASTARTARQADLAVARLNSTLGRLGAPGGGGDGDGGRRKRGGKGRGGGPKRFVPAAPGSGQPRAPLVSRGPVAAGGKAGPGVPSLPAASVPGAPGAAVAKGAAAAESAGVVAKGAAAAERAPGFLGKAASAFEGAGTASKWAGRAALPLALAAGAMDVANAVETGGGKEIGGVVGGMAGGMAGGWAGAAAGAALGTVLIPIPVVGTAIGAAVGGIGGSMAGTEVGDWLGEKLGALVDRLSAPDEVAKDVAQSAVENKAPVNFSPVINMQPSGDPAYDKRMGDELLARLKAELLPALAGDPLGQRRGASLTDGSD</sequence>
<feature type="domain" description="Phage tail tape measure protein" evidence="4">
    <location>
        <begin position="289"/>
        <end position="497"/>
    </location>
</feature>
<dbReference type="Pfam" id="PF10145">
    <property type="entry name" value="PhageMin_Tail"/>
    <property type="match status" value="1"/>
</dbReference>
<feature type="region of interest" description="Disordered" evidence="3">
    <location>
        <begin position="665"/>
        <end position="722"/>
    </location>
</feature>
<feature type="coiled-coil region" evidence="2">
    <location>
        <begin position="89"/>
        <end position="172"/>
    </location>
</feature>
<dbReference type="InterPro" id="IPR010090">
    <property type="entry name" value="Phage_tape_meas"/>
</dbReference>
<keyword evidence="1" id="KW-1188">Viral release from host cell</keyword>
<protein>
    <submittedName>
        <fullName evidence="5">Phage tail tape measure protein</fullName>
    </submittedName>
</protein>
<evidence type="ECO:0000256" key="2">
    <source>
        <dbReference type="SAM" id="Coils"/>
    </source>
</evidence>
<dbReference type="EMBL" id="MOBM01000014">
    <property type="protein sequence ID" value="RON16036.1"/>
    <property type="molecule type" value="Genomic_DNA"/>
</dbReference>
<proteinExistence type="predicted"/>
<accession>A0A423HS89</accession>
<dbReference type="PANTHER" id="PTHR37813:SF1">
    <property type="entry name" value="FELS-2 PROPHAGE PROTEIN"/>
    <property type="match status" value="1"/>
</dbReference>
<reference evidence="5 6" key="1">
    <citation type="submission" date="2016-10" db="EMBL/GenBank/DDBJ databases">
        <title>Comparative genome analysis of multiple Pseudomonas spp. focuses on biocontrol and plant growth promoting traits.</title>
        <authorList>
            <person name="Tao X.-Y."/>
            <person name="Taylor C.G."/>
        </authorList>
    </citation>
    <scope>NUCLEOTIDE SEQUENCE [LARGE SCALE GENOMIC DNA]</scope>
    <source>
        <strain evidence="5 6">36C6</strain>
    </source>
</reference>
<dbReference type="NCBIfam" id="TIGR01760">
    <property type="entry name" value="tape_meas_TP901"/>
    <property type="match status" value="1"/>
</dbReference>
<name>A0A423HS89_9PSED</name>
<evidence type="ECO:0000259" key="4">
    <source>
        <dbReference type="Pfam" id="PF10145"/>
    </source>
</evidence>
<dbReference type="Proteomes" id="UP000284002">
    <property type="component" value="Unassembled WGS sequence"/>
</dbReference>
<evidence type="ECO:0000313" key="6">
    <source>
        <dbReference type="Proteomes" id="UP000284002"/>
    </source>
</evidence>
<dbReference type="AlphaFoldDB" id="A0A423HS89"/>
<dbReference type="RefSeq" id="WP_123358236.1">
    <property type="nucleotide sequence ID" value="NZ_MOBM01000014.1"/>
</dbReference>
<organism evidence="5 6">
    <name type="scientific">Pseudomonas frederiksbergensis</name>
    <dbReference type="NCBI Taxonomy" id="104087"/>
    <lineage>
        <taxon>Bacteria</taxon>
        <taxon>Pseudomonadati</taxon>
        <taxon>Pseudomonadota</taxon>
        <taxon>Gammaproteobacteria</taxon>
        <taxon>Pseudomonadales</taxon>
        <taxon>Pseudomonadaceae</taxon>
        <taxon>Pseudomonas</taxon>
    </lineage>
</organism>
<comment type="caution">
    <text evidence="5">The sequence shown here is derived from an EMBL/GenBank/DDBJ whole genome shotgun (WGS) entry which is preliminary data.</text>
</comment>
<gene>
    <name evidence="5" type="ORF">BK662_11435</name>
</gene>
<feature type="compositionally biased region" description="Low complexity" evidence="3">
    <location>
        <begin position="712"/>
        <end position="722"/>
    </location>
</feature>
<evidence type="ECO:0000313" key="5">
    <source>
        <dbReference type="EMBL" id="RON16036.1"/>
    </source>
</evidence>
<dbReference type="PANTHER" id="PTHR37813">
    <property type="entry name" value="FELS-2 PROPHAGE PROTEIN"/>
    <property type="match status" value="1"/>
</dbReference>